<dbReference type="Proteomes" id="UP000827986">
    <property type="component" value="Unassembled WGS sequence"/>
</dbReference>
<name>A0A9D3XUD5_9SAUR</name>
<keyword evidence="3" id="KW-1185">Reference proteome</keyword>
<sequence length="157" mass="16624">MGRGSCQPLPAHPSPYTASAQDGSCDTDLPNLPLREKASPSFSHKPHPGTTATTITTLPCRPGSRVLTDLNQAAPAYLTTPTSSEPPQAVCHNTLQPALAPHPLLGLLSFPTLTPHQSCQGRHPLIPKACIILSRIPHYPAGLVPLPVITQILSYLP</sequence>
<organism evidence="2 3">
    <name type="scientific">Mauremys mutica</name>
    <name type="common">yellowpond turtle</name>
    <dbReference type="NCBI Taxonomy" id="74926"/>
    <lineage>
        <taxon>Eukaryota</taxon>
        <taxon>Metazoa</taxon>
        <taxon>Chordata</taxon>
        <taxon>Craniata</taxon>
        <taxon>Vertebrata</taxon>
        <taxon>Euteleostomi</taxon>
        <taxon>Archelosauria</taxon>
        <taxon>Testudinata</taxon>
        <taxon>Testudines</taxon>
        <taxon>Cryptodira</taxon>
        <taxon>Durocryptodira</taxon>
        <taxon>Testudinoidea</taxon>
        <taxon>Geoemydidae</taxon>
        <taxon>Geoemydinae</taxon>
        <taxon>Mauremys</taxon>
    </lineage>
</organism>
<evidence type="ECO:0000313" key="3">
    <source>
        <dbReference type="Proteomes" id="UP000827986"/>
    </source>
</evidence>
<evidence type="ECO:0000256" key="1">
    <source>
        <dbReference type="SAM" id="MobiDB-lite"/>
    </source>
</evidence>
<evidence type="ECO:0000313" key="2">
    <source>
        <dbReference type="EMBL" id="KAH1185528.1"/>
    </source>
</evidence>
<dbReference type="AlphaFoldDB" id="A0A9D3XUD5"/>
<gene>
    <name evidence="2" type="ORF">KIL84_018277</name>
</gene>
<comment type="caution">
    <text evidence="2">The sequence shown here is derived from an EMBL/GenBank/DDBJ whole genome shotgun (WGS) entry which is preliminary data.</text>
</comment>
<reference evidence="2" key="1">
    <citation type="submission" date="2021-09" db="EMBL/GenBank/DDBJ databases">
        <title>The genome of Mauremys mutica provides insights into the evolution of semi-aquatic lifestyle.</title>
        <authorList>
            <person name="Gong S."/>
            <person name="Gao Y."/>
        </authorList>
    </citation>
    <scope>NUCLEOTIDE SEQUENCE</scope>
    <source>
        <strain evidence="2">MM-2020</strain>
        <tissue evidence="2">Muscle</tissue>
    </source>
</reference>
<dbReference type="EMBL" id="JAHDVG010000463">
    <property type="protein sequence ID" value="KAH1185528.1"/>
    <property type="molecule type" value="Genomic_DNA"/>
</dbReference>
<protein>
    <submittedName>
        <fullName evidence="2">Uncharacterized protein</fullName>
    </submittedName>
</protein>
<accession>A0A9D3XUD5</accession>
<proteinExistence type="predicted"/>
<feature type="region of interest" description="Disordered" evidence="1">
    <location>
        <begin position="1"/>
        <end position="53"/>
    </location>
</feature>